<dbReference type="SMART" id="SM00879">
    <property type="entry name" value="Brix"/>
    <property type="match status" value="1"/>
</dbReference>
<keyword evidence="9" id="KW-1185">Reference proteome</keyword>
<comment type="subcellular location">
    <subcellularLocation>
        <location evidence="2">Nucleus</location>
        <location evidence="2">Nucleolus</location>
    </subcellularLocation>
</comment>
<dbReference type="GO" id="GO:0005730">
    <property type="term" value="C:nucleolus"/>
    <property type="evidence" value="ECO:0007669"/>
    <property type="project" value="UniProtKB-SubCell"/>
</dbReference>
<dbReference type="Proteomes" id="UP001150925">
    <property type="component" value="Unassembled WGS sequence"/>
</dbReference>
<dbReference type="SUPFAM" id="SSF52954">
    <property type="entry name" value="Class II aaRS ABD-related"/>
    <property type="match status" value="1"/>
</dbReference>
<dbReference type="GO" id="GO:0019843">
    <property type="term" value="F:rRNA binding"/>
    <property type="evidence" value="ECO:0007669"/>
    <property type="project" value="InterPro"/>
</dbReference>
<organism evidence="8 9">
    <name type="scientific">Dispira parvispora</name>
    <dbReference type="NCBI Taxonomy" id="1520584"/>
    <lineage>
        <taxon>Eukaryota</taxon>
        <taxon>Fungi</taxon>
        <taxon>Fungi incertae sedis</taxon>
        <taxon>Zoopagomycota</taxon>
        <taxon>Kickxellomycotina</taxon>
        <taxon>Dimargaritomycetes</taxon>
        <taxon>Dimargaritales</taxon>
        <taxon>Dimargaritaceae</taxon>
        <taxon>Dispira</taxon>
    </lineage>
</organism>
<evidence type="ECO:0000256" key="5">
    <source>
        <dbReference type="ARBA" id="ARBA00023242"/>
    </source>
</evidence>
<keyword evidence="5" id="KW-0539">Nucleus</keyword>
<comment type="similarity">
    <text evidence="3">Belongs to the BRX1 family.</text>
</comment>
<feature type="domain" description="Brix" evidence="7">
    <location>
        <begin position="37"/>
        <end position="236"/>
    </location>
</feature>
<comment type="function">
    <text evidence="1">Required for biogenesis of the 60S ribosomal subunit.</text>
</comment>
<evidence type="ECO:0000256" key="3">
    <source>
        <dbReference type="ARBA" id="ARBA00006369"/>
    </source>
</evidence>
<dbReference type="Pfam" id="PF04427">
    <property type="entry name" value="Brix"/>
    <property type="match status" value="1"/>
</dbReference>
<dbReference type="InterPro" id="IPR026532">
    <property type="entry name" value="BRX1"/>
</dbReference>
<dbReference type="EMBL" id="JANBPY010000852">
    <property type="protein sequence ID" value="KAJ1963229.1"/>
    <property type="molecule type" value="Genomic_DNA"/>
</dbReference>
<dbReference type="InterPro" id="IPR007109">
    <property type="entry name" value="Brix"/>
</dbReference>
<evidence type="ECO:0000256" key="2">
    <source>
        <dbReference type="ARBA" id="ARBA00004604"/>
    </source>
</evidence>
<dbReference type="OrthoDB" id="1638493at2759"/>
<evidence type="ECO:0000256" key="6">
    <source>
        <dbReference type="SAM" id="MobiDB-lite"/>
    </source>
</evidence>
<sequence>MSNSSKPKKVATEQVVDDSPMDKQPTTTQKPVVKNKQRVLLLSSRGITYRHRHLMQDILALLPHAKKDNKLDSKSNLGLLNELAEVYNCNNALYFETRRKTDLYLWASKTPNGPSAKFLVQNIHTMEELNLTGNCLKGSRHLLSFDRSFDTQPHLQLLKQLFIHTFGVPKGTRRSKPFVDHILTFSLVDNCIWFRNFQIVEKDPATGGEHQKETNLVEVGPRFVLKPIKIFEGSFRGAPLYENPDYFAEAAMRRYERQMSKFQRQPKH</sequence>
<evidence type="ECO:0000259" key="7">
    <source>
        <dbReference type="PROSITE" id="PS50833"/>
    </source>
</evidence>
<feature type="region of interest" description="Disordered" evidence="6">
    <location>
        <begin position="1"/>
        <end position="31"/>
    </location>
</feature>
<dbReference type="AlphaFoldDB" id="A0A9W8AU27"/>
<name>A0A9W8AU27_9FUNG</name>
<evidence type="ECO:0000256" key="1">
    <source>
        <dbReference type="ARBA" id="ARBA00003439"/>
    </source>
</evidence>
<dbReference type="PROSITE" id="PS50833">
    <property type="entry name" value="BRIX"/>
    <property type="match status" value="1"/>
</dbReference>
<dbReference type="GO" id="GO:0000027">
    <property type="term" value="P:ribosomal large subunit assembly"/>
    <property type="evidence" value="ECO:0007669"/>
    <property type="project" value="TreeGrafter"/>
</dbReference>
<dbReference type="FunFam" id="3.40.50.10480:FF:000003">
    <property type="entry name" value="Ribosome biogenesis protein BRX1"/>
    <property type="match status" value="1"/>
</dbReference>
<comment type="caution">
    <text evidence="8">The sequence shown here is derived from an EMBL/GenBank/DDBJ whole genome shotgun (WGS) entry which is preliminary data.</text>
</comment>
<dbReference type="GO" id="GO:0006364">
    <property type="term" value="P:rRNA processing"/>
    <property type="evidence" value="ECO:0007669"/>
    <property type="project" value="InterPro"/>
</dbReference>
<reference evidence="8" key="1">
    <citation type="submission" date="2022-07" db="EMBL/GenBank/DDBJ databases">
        <title>Phylogenomic reconstructions and comparative analyses of Kickxellomycotina fungi.</title>
        <authorList>
            <person name="Reynolds N.K."/>
            <person name="Stajich J.E."/>
            <person name="Barry K."/>
            <person name="Grigoriev I.V."/>
            <person name="Crous P."/>
            <person name="Smith M.E."/>
        </authorList>
    </citation>
    <scope>NUCLEOTIDE SEQUENCE</scope>
    <source>
        <strain evidence="8">RSA 1196</strain>
    </source>
</reference>
<evidence type="ECO:0000313" key="8">
    <source>
        <dbReference type="EMBL" id="KAJ1963229.1"/>
    </source>
</evidence>
<evidence type="ECO:0000256" key="4">
    <source>
        <dbReference type="ARBA" id="ARBA00022517"/>
    </source>
</evidence>
<accession>A0A9W8AU27</accession>
<dbReference type="PANTHER" id="PTHR13634:SF0">
    <property type="entry name" value="RIBOSOME BIOGENESIS PROTEIN BRX1 HOMOLOG"/>
    <property type="match status" value="1"/>
</dbReference>
<evidence type="ECO:0000313" key="9">
    <source>
        <dbReference type="Proteomes" id="UP001150925"/>
    </source>
</evidence>
<keyword evidence="4" id="KW-0690">Ribosome biogenesis</keyword>
<dbReference type="PANTHER" id="PTHR13634">
    <property type="entry name" value="RIBOSOME BIOGENESIS PROTEIN BRIX"/>
    <property type="match status" value="1"/>
</dbReference>
<gene>
    <name evidence="8" type="primary">BRX1</name>
    <name evidence="8" type="ORF">IWQ62_003282</name>
</gene>
<proteinExistence type="inferred from homology"/>
<protein>
    <submittedName>
        <fullName evidence="8">Ribosome biogenesis protein brx1</fullName>
    </submittedName>
</protein>